<evidence type="ECO:0000313" key="9">
    <source>
        <dbReference type="Proteomes" id="UP000887574"/>
    </source>
</evidence>
<keyword evidence="7" id="KW-1133">Transmembrane helix</keyword>
<dbReference type="AlphaFoldDB" id="A0A915EJ70"/>
<evidence type="ECO:0000256" key="4">
    <source>
        <dbReference type="ARBA" id="ARBA00022705"/>
    </source>
</evidence>
<sequence>MTFNAQNQEKIFINLIIITVGVALFIGFYWKDDIHARFKKSTFHVVLEGTSKKENKRSFQYNPVAGSPDVEDQDIILDLKKTVESLQRTVESVQRTVESLQRTVESLKQTVESQSESIGMLNARLSNVERRVTIVEGTSIYLSDELDEAEADSLHSLKLFSGCKDEEVISSVMAALSNNPEKNRIPKNFLDLFNSFVSKVRNDRLAKPGVKKTKSAVHRPTQQVIDMTETVEEFDETCGSAHDEVKVSAPSTDSRTISYVGEFFSLSNQKDVAEADPITSFNTISDCLPTSFHCPNKVRLNFYGMFNDTTSVDEEKEIGTSIKLSGNIIATDLLKLNFMNAGFYNSSEKVPLDFSSIPNVTIFPGMHMTAQGKYNEQGTFVIENIIEPPKLVPAKLCQENQTSRITVIVATGPFIFKDDDVYSVKLVDHAISCNANALVLIGPFILEDYEPSGENSVKELFHRHMKALSTAASKCNLKVIIIPCYSAFPTPPYVVPKSCLEHNLKLLADPAIFTIGGVQFAVSASGIVDHLIEQESLKPQESENRNKDPVSRIFSQIFSSKSLYPLYPANASLPFSTKGKKKIVLAERPHVMILPSVEKPIIRVVEGCVCLIPAKFQRLKSGVSLTKLEIELGPPAIVLAQSIADYTRVEIVL</sequence>
<reference evidence="10" key="1">
    <citation type="submission" date="2022-11" db="UniProtKB">
        <authorList>
            <consortium name="WormBaseParasite"/>
        </authorList>
    </citation>
    <scope>IDENTIFICATION</scope>
</reference>
<evidence type="ECO:0000256" key="6">
    <source>
        <dbReference type="SAM" id="Coils"/>
    </source>
</evidence>
<dbReference type="GO" id="GO:0003677">
    <property type="term" value="F:DNA binding"/>
    <property type="evidence" value="ECO:0007669"/>
    <property type="project" value="InterPro"/>
</dbReference>
<dbReference type="Proteomes" id="UP000887574">
    <property type="component" value="Unplaced"/>
</dbReference>
<dbReference type="Gene3D" id="3.60.21.60">
    <property type="match status" value="2"/>
</dbReference>
<feature type="transmembrane region" description="Helical" evidence="7">
    <location>
        <begin position="12"/>
        <end position="30"/>
    </location>
</feature>
<keyword evidence="7" id="KW-0812">Transmembrane</keyword>
<dbReference type="GO" id="GO:0006270">
    <property type="term" value="P:DNA replication initiation"/>
    <property type="evidence" value="ECO:0007669"/>
    <property type="project" value="TreeGrafter"/>
</dbReference>
<comment type="similarity">
    <text evidence="2">Belongs to the DNA polymerase alpha subunit B family.</text>
</comment>
<dbReference type="InterPro" id="IPR016722">
    <property type="entry name" value="DNA_pol_alpha_bsu"/>
</dbReference>
<dbReference type="PANTHER" id="PTHR23061">
    <property type="entry name" value="DNA POLYMERASE 2 ALPHA 70 KDA SUBUNIT"/>
    <property type="match status" value="1"/>
</dbReference>
<organism evidence="9 10">
    <name type="scientific">Ditylenchus dipsaci</name>
    <dbReference type="NCBI Taxonomy" id="166011"/>
    <lineage>
        <taxon>Eukaryota</taxon>
        <taxon>Metazoa</taxon>
        <taxon>Ecdysozoa</taxon>
        <taxon>Nematoda</taxon>
        <taxon>Chromadorea</taxon>
        <taxon>Rhabditida</taxon>
        <taxon>Tylenchina</taxon>
        <taxon>Tylenchomorpha</taxon>
        <taxon>Sphaerularioidea</taxon>
        <taxon>Anguinidae</taxon>
        <taxon>Anguininae</taxon>
        <taxon>Ditylenchus</taxon>
    </lineage>
</organism>
<evidence type="ECO:0000256" key="1">
    <source>
        <dbReference type="ARBA" id="ARBA00004123"/>
    </source>
</evidence>
<keyword evidence="5" id="KW-0539">Nucleus</keyword>
<dbReference type="Pfam" id="PF04042">
    <property type="entry name" value="DNA_pol_E_B"/>
    <property type="match status" value="1"/>
</dbReference>
<feature type="coiled-coil region" evidence="6">
    <location>
        <begin position="76"/>
        <end position="117"/>
    </location>
</feature>
<accession>A0A915EJ70</accession>
<evidence type="ECO:0000256" key="2">
    <source>
        <dbReference type="ARBA" id="ARBA00007299"/>
    </source>
</evidence>
<protein>
    <recommendedName>
        <fullName evidence="3">DNA polymerase alpha subunit B</fullName>
    </recommendedName>
</protein>
<dbReference type="PANTHER" id="PTHR23061:SF12">
    <property type="entry name" value="DNA POLYMERASE ALPHA SUBUNIT B"/>
    <property type="match status" value="1"/>
</dbReference>
<evidence type="ECO:0000256" key="3">
    <source>
        <dbReference type="ARBA" id="ARBA00018596"/>
    </source>
</evidence>
<feature type="domain" description="DNA polymerase alpha/delta/epsilon subunit B" evidence="8">
    <location>
        <begin position="408"/>
        <end position="597"/>
    </location>
</feature>
<keyword evidence="7" id="KW-0472">Membrane</keyword>
<keyword evidence="9" id="KW-1185">Reference proteome</keyword>
<proteinExistence type="inferred from homology"/>
<name>A0A915EJ70_9BILA</name>
<dbReference type="InterPro" id="IPR007185">
    <property type="entry name" value="DNA_pol_a/d/e_bsu"/>
</dbReference>
<keyword evidence="4" id="KW-0235">DNA replication</keyword>
<evidence type="ECO:0000259" key="8">
    <source>
        <dbReference type="Pfam" id="PF04042"/>
    </source>
</evidence>
<comment type="subcellular location">
    <subcellularLocation>
        <location evidence="1">Nucleus</location>
    </subcellularLocation>
</comment>
<evidence type="ECO:0000313" key="10">
    <source>
        <dbReference type="WBParaSite" id="jg6465.1"/>
    </source>
</evidence>
<evidence type="ECO:0000256" key="5">
    <source>
        <dbReference type="ARBA" id="ARBA00023242"/>
    </source>
</evidence>
<dbReference type="GO" id="GO:0005658">
    <property type="term" value="C:alpha DNA polymerase:primase complex"/>
    <property type="evidence" value="ECO:0007669"/>
    <property type="project" value="TreeGrafter"/>
</dbReference>
<evidence type="ECO:0000256" key="7">
    <source>
        <dbReference type="SAM" id="Phobius"/>
    </source>
</evidence>
<dbReference type="WBParaSite" id="jg6465.1">
    <property type="protein sequence ID" value="jg6465.1"/>
    <property type="gene ID" value="jg6465"/>
</dbReference>
<keyword evidence="6" id="KW-0175">Coiled coil</keyword>